<accession>A0ACC2UFH0</accession>
<protein>
    <submittedName>
        <fullName evidence="1">Uncharacterized protein</fullName>
    </submittedName>
</protein>
<keyword evidence="2" id="KW-1185">Reference proteome</keyword>
<comment type="caution">
    <text evidence="1">The sequence shown here is derived from an EMBL/GenBank/DDBJ whole genome shotgun (WGS) entry which is preliminary data.</text>
</comment>
<sequence>MEVMAEDKSLNIEESLTSQNEMKQHLKKYGLLGFLFILNAGYLVLSLILTPEDPLVRIFICGGIGTKIVLEVMPTHHLQPIFQHMEIVCMVFMKEGMVIKVVLEGLLLVGILLVAVFTFTDSELTTSLQRCQSLLGLASFVGGLALTSRSFQKIPWKLVVPGILIQVLVGLYVMQTLVGKHIFLFISNQCVALLGFAMKGSGFVFGSLAQNNVFAFIVLPAILFFSSLMQVLYYLGVMQWLIGMLASFFKVTMGSSGCESTAAAAPFIGMIESTLTVKPFFEDMTQSELHQFLTSGLSNIAASVLIAFIRMGIYADTMITSCVMLIPCSLSLSKLRYPETEGSRIKYDVNIDGKKQDTNLIHAAANGASQGVTICMMVAGTLLPDISLLNLTDNILGYFRSFICLPNLSLFLVGSYIFTPFAWLIGVPWRECQVVGQLMAMRMITNEFVAFTQLAELQASHELSACTGILETYALCGFANFASVGIQLSCIGGMAPSCKADIAKLAVSAVITGTMCIFVSVAIAGILI</sequence>
<proteinExistence type="predicted"/>
<name>A0ACC2UFH0_9FUNG</name>
<dbReference type="Proteomes" id="UP001165960">
    <property type="component" value="Unassembled WGS sequence"/>
</dbReference>
<evidence type="ECO:0000313" key="2">
    <source>
        <dbReference type="Proteomes" id="UP001165960"/>
    </source>
</evidence>
<dbReference type="EMBL" id="QTSX02000745">
    <property type="protein sequence ID" value="KAJ9085778.1"/>
    <property type="molecule type" value="Genomic_DNA"/>
</dbReference>
<gene>
    <name evidence="1" type="ORF">DSO57_1010584</name>
</gene>
<organism evidence="1 2">
    <name type="scientific">Entomophthora muscae</name>
    <dbReference type="NCBI Taxonomy" id="34485"/>
    <lineage>
        <taxon>Eukaryota</taxon>
        <taxon>Fungi</taxon>
        <taxon>Fungi incertae sedis</taxon>
        <taxon>Zoopagomycota</taxon>
        <taxon>Entomophthoromycotina</taxon>
        <taxon>Entomophthoromycetes</taxon>
        <taxon>Entomophthorales</taxon>
        <taxon>Entomophthoraceae</taxon>
        <taxon>Entomophthora</taxon>
    </lineage>
</organism>
<reference evidence="1" key="1">
    <citation type="submission" date="2022-04" db="EMBL/GenBank/DDBJ databases">
        <title>Genome of the entomopathogenic fungus Entomophthora muscae.</title>
        <authorList>
            <person name="Elya C."/>
            <person name="Lovett B.R."/>
            <person name="Lee E."/>
            <person name="Macias A.M."/>
            <person name="Hajek A.E."/>
            <person name="De Bivort B.L."/>
            <person name="Kasson M.T."/>
            <person name="De Fine Licht H.H."/>
            <person name="Stajich J.E."/>
        </authorList>
    </citation>
    <scope>NUCLEOTIDE SEQUENCE</scope>
    <source>
        <strain evidence="1">Berkeley</strain>
    </source>
</reference>
<evidence type="ECO:0000313" key="1">
    <source>
        <dbReference type="EMBL" id="KAJ9085778.1"/>
    </source>
</evidence>